<dbReference type="EMBL" id="DTGA01000124">
    <property type="protein sequence ID" value="HGB31266.1"/>
    <property type="molecule type" value="Genomic_DNA"/>
</dbReference>
<sequence length="177" mass="20786">MLIVMVMILISCNKRNIYTCKERCEKNLFVADVKSCIKKCLPKKDERWIYVLGAEGIEYWMDTKSIKKLNEDIWQCWVFAEVKPGGWGHEKTVEFLKKLGVSEEEAKTVRQVFRLWEINFRKKEYSIIQTSMYDEKGNIVYSFDPSLLRAFVGLPISKPITPNSDDEAMAETVELWR</sequence>
<name>A0A7C3WMD0_9BACT</name>
<organism evidence="1">
    <name type="scientific">Dictyoglomus turgidum</name>
    <dbReference type="NCBI Taxonomy" id="513050"/>
    <lineage>
        <taxon>Bacteria</taxon>
        <taxon>Pseudomonadati</taxon>
        <taxon>Dictyoglomota</taxon>
        <taxon>Dictyoglomia</taxon>
        <taxon>Dictyoglomales</taxon>
        <taxon>Dictyoglomaceae</taxon>
        <taxon>Dictyoglomus</taxon>
    </lineage>
</organism>
<evidence type="ECO:0000313" key="1">
    <source>
        <dbReference type="EMBL" id="HGB31266.1"/>
    </source>
</evidence>
<comment type="caution">
    <text evidence="1">The sequence shown here is derived from an EMBL/GenBank/DDBJ whole genome shotgun (WGS) entry which is preliminary data.</text>
</comment>
<accession>A0A7C3WMD0</accession>
<dbReference type="AlphaFoldDB" id="A0A7C3WMD0"/>
<gene>
    <name evidence="1" type="ORF">ENV35_05260</name>
</gene>
<reference evidence="1" key="1">
    <citation type="journal article" date="2020" name="mSystems">
        <title>Genome- and Community-Level Interaction Insights into Carbon Utilization and Element Cycling Functions of Hydrothermarchaeota in Hydrothermal Sediment.</title>
        <authorList>
            <person name="Zhou Z."/>
            <person name="Liu Y."/>
            <person name="Xu W."/>
            <person name="Pan J."/>
            <person name="Luo Z.H."/>
            <person name="Li M."/>
        </authorList>
    </citation>
    <scope>NUCLEOTIDE SEQUENCE [LARGE SCALE GENOMIC DNA]</scope>
    <source>
        <strain evidence="1">SpSt-751</strain>
    </source>
</reference>
<proteinExistence type="predicted"/>
<protein>
    <submittedName>
        <fullName evidence="1">Uncharacterized protein</fullName>
    </submittedName>
</protein>